<proteinExistence type="predicted"/>
<accession>A0ABR3L321</accession>
<protein>
    <recommendedName>
        <fullName evidence="3">Peptidase aspartic putative domain-containing protein</fullName>
    </recommendedName>
</protein>
<evidence type="ECO:0000313" key="1">
    <source>
        <dbReference type="EMBL" id="KAL1246720.1"/>
    </source>
</evidence>
<sequence length="335" mass="36351">MLHIHHKDKGADLEEGKSNSESAVGNSLVAIQSSGLTGAGEQDFKLAIVPVKVKSKSGQRIVETYAFLDQGSSASFCTLGLMDRLNLSGRKTKILLRTMGQERIVDSCIVSGLEVAAIDVDCYCEMPDVFTQHRMPVNKSNIPRHEDLLKWPHLKHVHLPVIDADVELLIGMNMPRASEPLEVLRSVNKGPYAIKTELGWTVNGPLGGGCCDGFDLWSISDLETTMSQTVLPVNSSTLVIQVQPPTQATPVGAVANAPLPVYVQPVAGASPLHGLQAFLKGQPKAIGMPYVPQVLPPPLCDFRRCQYHNLDRSEIPVVSNPSIHHHPADNPPQYS</sequence>
<dbReference type="PANTHER" id="PTHR47331">
    <property type="entry name" value="PHD-TYPE DOMAIN-CONTAINING PROTEIN"/>
    <property type="match status" value="1"/>
</dbReference>
<evidence type="ECO:0000313" key="2">
    <source>
        <dbReference type="Proteomes" id="UP001558613"/>
    </source>
</evidence>
<organism evidence="1 2">
    <name type="scientific">Cirrhinus molitorella</name>
    <name type="common">mud carp</name>
    <dbReference type="NCBI Taxonomy" id="172907"/>
    <lineage>
        <taxon>Eukaryota</taxon>
        <taxon>Metazoa</taxon>
        <taxon>Chordata</taxon>
        <taxon>Craniata</taxon>
        <taxon>Vertebrata</taxon>
        <taxon>Euteleostomi</taxon>
        <taxon>Actinopterygii</taxon>
        <taxon>Neopterygii</taxon>
        <taxon>Teleostei</taxon>
        <taxon>Ostariophysi</taxon>
        <taxon>Cypriniformes</taxon>
        <taxon>Cyprinidae</taxon>
        <taxon>Labeoninae</taxon>
        <taxon>Labeonini</taxon>
        <taxon>Cirrhinus</taxon>
    </lineage>
</organism>
<name>A0ABR3L321_9TELE</name>
<dbReference type="PANTHER" id="PTHR47331:SF1">
    <property type="entry name" value="GAG-LIKE PROTEIN"/>
    <property type="match status" value="1"/>
</dbReference>
<evidence type="ECO:0008006" key="3">
    <source>
        <dbReference type="Google" id="ProtNLM"/>
    </source>
</evidence>
<dbReference type="EMBL" id="JAYMGO010000138">
    <property type="protein sequence ID" value="KAL1246720.1"/>
    <property type="molecule type" value="Genomic_DNA"/>
</dbReference>
<reference evidence="1 2" key="1">
    <citation type="submission" date="2023-09" db="EMBL/GenBank/DDBJ databases">
        <authorList>
            <person name="Wang M."/>
        </authorList>
    </citation>
    <scope>NUCLEOTIDE SEQUENCE [LARGE SCALE GENOMIC DNA]</scope>
    <source>
        <strain evidence="1">GT-2023</strain>
        <tissue evidence="1">Liver</tissue>
    </source>
</reference>
<comment type="caution">
    <text evidence="1">The sequence shown here is derived from an EMBL/GenBank/DDBJ whole genome shotgun (WGS) entry which is preliminary data.</text>
</comment>
<dbReference type="Proteomes" id="UP001558613">
    <property type="component" value="Unassembled WGS sequence"/>
</dbReference>
<gene>
    <name evidence="1" type="ORF">QQF64_034348</name>
</gene>
<keyword evidence="2" id="KW-1185">Reference proteome</keyword>